<feature type="transmembrane region" description="Helical" evidence="5">
    <location>
        <begin position="123"/>
        <end position="141"/>
    </location>
</feature>
<keyword evidence="2 5" id="KW-0812">Transmembrane</keyword>
<feature type="transmembrane region" description="Helical" evidence="5">
    <location>
        <begin position="304"/>
        <end position="320"/>
    </location>
</feature>
<dbReference type="SUPFAM" id="SSF81321">
    <property type="entry name" value="Family A G protein-coupled receptor-like"/>
    <property type="match status" value="1"/>
</dbReference>
<dbReference type="PRINTS" id="PR00237">
    <property type="entry name" value="GPCRRHODOPSN"/>
</dbReference>
<organism evidence="7 8">
    <name type="scientific">Tegillarca granosa</name>
    <name type="common">Malaysian cockle</name>
    <name type="synonym">Anadara granosa</name>
    <dbReference type="NCBI Taxonomy" id="220873"/>
    <lineage>
        <taxon>Eukaryota</taxon>
        <taxon>Metazoa</taxon>
        <taxon>Spiralia</taxon>
        <taxon>Lophotrochozoa</taxon>
        <taxon>Mollusca</taxon>
        <taxon>Bivalvia</taxon>
        <taxon>Autobranchia</taxon>
        <taxon>Pteriomorphia</taxon>
        <taxon>Arcoida</taxon>
        <taxon>Arcoidea</taxon>
        <taxon>Arcidae</taxon>
        <taxon>Tegillarca</taxon>
    </lineage>
</organism>
<proteinExistence type="predicted"/>
<dbReference type="Pfam" id="PF00001">
    <property type="entry name" value="7tm_1"/>
    <property type="match status" value="1"/>
</dbReference>
<accession>A0ABQ9ESA5</accession>
<comment type="subcellular location">
    <subcellularLocation>
        <location evidence="1">Membrane</location>
    </subcellularLocation>
</comment>
<keyword evidence="3 5" id="KW-1133">Transmembrane helix</keyword>
<dbReference type="InterPro" id="IPR017452">
    <property type="entry name" value="GPCR_Rhodpsn_7TM"/>
</dbReference>
<dbReference type="Proteomes" id="UP001217089">
    <property type="component" value="Unassembled WGS sequence"/>
</dbReference>
<evidence type="ECO:0000256" key="4">
    <source>
        <dbReference type="ARBA" id="ARBA00023136"/>
    </source>
</evidence>
<dbReference type="PANTHER" id="PTHR46641:SF2">
    <property type="entry name" value="FMRFAMIDE RECEPTOR"/>
    <property type="match status" value="1"/>
</dbReference>
<feature type="domain" description="G-protein coupled receptors family 1 profile" evidence="6">
    <location>
        <begin position="58"/>
        <end position="317"/>
    </location>
</feature>
<evidence type="ECO:0000256" key="2">
    <source>
        <dbReference type="ARBA" id="ARBA00022692"/>
    </source>
</evidence>
<name>A0ABQ9ESA5_TEGGR</name>
<reference evidence="7 8" key="1">
    <citation type="submission" date="2022-12" db="EMBL/GenBank/DDBJ databases">
        <title>Chromosome-level genome of Tegillarca granosa.</title>
        <authorList>
            <person name="Kim J."/>
        </authorList>
    </citation>
    <scope>NUCLEOTIDE SEQUENCE [LARGE SCALE GENOMIC DNA]</scope>
    <source>
        <strain evidence="7">Teg-2019</strain>
        <tissue evidence="7">Adductor muscle</tissue>
    </source>
</reference>
<evidence type="ECO:0000256" key="1">
    <source>
        <dbReference type="ARBA" id="ARBA00004370"/>
    </source>
</evidence>
<evidence type="ECO:0000313" key="8">
    <source>
        <dbReference type="Proteomes" id="UP001217089"/>
    </source>
</evidence>
<dbReference type="EMBL" id="JARBDR010000793">
    <property type="protein sequence ID" value="KAJ8306842.1"/>
    <property type="molecule type" value="Genomic_DNA"/>
</dbReference>
<keyword evidence="4 5" id="KW-0472">Membrane</keyword>
<dbReference type="InterPro" id="IPR000276">
    <property type="entry name" value="GPCR_Rhodpsn"/>
</dbReference>
<dbReference type="InterPro" id="IPR052954">
    <property type="entry name" value="GPCR-Ligand_Int"/>
</dbReference>
<feature type="transmembrane region" description="Helical" evidence="5">
    <location>
        <begin position="78"/>
        <end position="103"/>
    </location>
</feature>
<comment type="caution">
    <text evidence="7">The sequence shown here is derived from an EMBL/GenBank/DDBJ whole genome shotgun (WGS) entry which is preliminary data.</text>
</comment>
<protein>
    <recommendedName>
        <fullName evidence="6">G-protein coupled receptors family 1 profile domain-containing protein</fullName>
    </recommendedName>
</protein>
<dbReference type="PANTHER" id="PTHR46641">
    <property type="entry name" value="FMRFAMIDE RECEPTOR-RELATED"/>
    <property type="match status" value="1"/>
</dbReference>
<keyword evidence="8" id="KW-1185">Reference proteome</keyword>
<evidence type="ECO:0000259" key="6">
    <source>
        <dbReference type="PROSITE" id="PS50262"/>
    </source>
</evidence>
<gene>
    <name evidence="7" type="ORF">KUTeg_014926</name>
</gene>
<evidence type="ECO:0000256" key="5">
    <source>
        <dbReference type="SAM" id="Phobius"/>
    </source>
</evidence>
<feature type="transmembrane region" description="Helical" evidence="5">
    <location>
        <begin position="216"/>
        <end position="240"/>
    </location>
</feature>
<dbReference type="CDD" id="cd14978">
    <property type="entry name" value="7tmA_FMRFamide_R-like"/>
    <property type="match status" value="1"/>
</dbReference>
<feature type="transmembrane region" description="Helical" evidence="5">
    <location>
        <begin position="162"/>
        <end position="182"/>
    </location>
</feature>
<feature type="transmembrane region" description="Helical" evidence="5">
    <location>
        <begin position="261"/>
        <end position="284"/>
    </location>
</feature>
<sequence>MGSYAEDYSYESFNLLNITETMGNGDPAHHEHEEFYMMCQFITGLILYPIICFPGLIGNILTLVVLSKTNMRNSTNAFLSALAVSDSIKMLNDILYFSVILMLKTDPETANKLFGYIYPYAHFIFNMSGCVSAWLTVSVAVERYILVCHAPKARTMCNRSRAILTSSLVFVVMTGVALPSLWRYRTITVLDTDTNRTVFDIKLTDLWEKKDKLTMYYTWVMNFFRCNIPCVVLVIMNTCIITAVWKTRANKRSNSRQKITFMMIIVILVFTICITPDAIMSTFLGFGYGEEDYLVKGIREFTDTLLALNAAVNFVIYCVFSHKFRQNFNETFCGRRPYKRQTKENVDPFYRRLSDQSNNNVYAFIPLNFNGWIEPDLDKEI</sequence>
<dbReference type="PROSITE" id="PS50262">
    <property type="entry name" value="G_PROTEIN_RECEP_F1_2"/>
    <property type="match status" value="1"/>
</dbReference>
<feature type="transmembrane region" description="Helical" evidence="5">
    <location>
        <begin position="45"/>
        <end position="66"/>
    </location>
</feature>
<evidence type="ECO:0000256" key="3">
    <source>
        <dbReference type="ARBA" id="ARBA00022989"/>
    </source>
</evidence>
<dbReference type="Gene3D" id="1.20.1070.10">
    <property type="entry name" value="Rhodopsin 7-helix transmembrane proteins"/>
    <property type="match status" value="1"/>
</dbReference>
<evidence type="ECO:0000313" key="7">
    <source>
        <dbReference type="EMBL" id="KAJ8306842.1"/>
    </source>
</evidence>